<feature type="coiled-coil region" evidence="1">
    <location>
        <begin position="227"/>
        <end position="254"/>
    </location>
</feature>
<protein>
    <recommendedName>
        <fullName evidence="5">DUF349 domain-containing protein</fullName>
    </recommendedName>
</protein>
<organism evidence="3 4">
    <name type="scientific">Kytococcus aerolatus</name>
    <dbReference type="NCBI Taxonomy" id="592308"/>
    <lineage>
        <taxon>Bacteria</taxon>
        <taxon>Bacillati</taxon>
        <taxon>Actinomycetota</taxon>
        <taxon>Actinomycetes</taxon>
        <taxon>Micrococcales</taxon>
        <taxon>Kytococcaceae</taxon>
        <taxon>Kytococcus</taxon>
    </lineage>
</organism>
<sequence length="557" mass="60971">MNAADQTTSTPEGPQDPTGEQAVTREETPERATAPAPAEEAPEQAPSEGAPAQEAPAQAPAAPAPRPTPGAMPTPGALAGRRPAPPVTPVADGSAESDQRPAGSPERAGRKQRTTPQHATFVPTPVPGPLVDTSELSGDMARFGSLDESGQVVRTDADGTTTVVGSYPDAAPEQAVGYFVRKFEEVAASATLLAQRIHAGSVMAAEGRQSLEAIRQQVEETPMVGDYAALHRVLEELTEALREKERIDQQQRAEARAEAAAEREKLVVEAETIAATAPEQMQWKQASARMRGMVEEWKAMQRAQIRLDKPTESELWQRLAAARNTFDKVRKAHFAQLDAEREEARRRKEELVVQAERLSTSTDFDATPGAFKRLMQDWKRAGRAPRTVDDQLWERFRAAQDAFFDAKDARAAAEDEELAANLPAKEALLVEAEALLPVKDLEATKKRLRAIQDRFEAAGRVPRKDVKRIEGRMRAVEQAVRDAEDAQWTQTKPEQARRASAFATQLEGAVQELEAKLAKAETSGDEKRAAKVRQELETKRQWLEQAQSGLEEFGGGR</sequence>
<feature type="region of interest" description="Disordered" evidence="2">
    <location>
        <begin position="1"/>
        <end position="135"/>
    </location>
</feature>
<proteinExistence type="predicted"/>
<dbReference type="OrthoDB" id="5422202at2"/>
<evidence type="ECO:0000256" key="1">
    <source>
        <dbReference type="SAM" id="Coils"/>
    </source>
</evidence>
<dbReference type="AlphaFoldDB" id="A0A212T2L4"/>
<evidence type="ECO:0000313" key="3">
    <source>
        <dbReference type="EMBL" id="SNC60283.1"/>
    </source>
</evidence>
<evidence type="ECO:0000313" key="4">
    <source>
        <dbReference type="Proteomes" id="UP000198122"/>
    </source>
</evidence>
<feature type="coiled-coil region" evidence="1">
    <location>
        <begin position="438"/>
        <end position="530"/>
    </location>
</feature>
<dbReference type="Proteomes" id="UP000198122">
    <property type="component" value="Unassembled WGS sequence"/>
</dbReference>
<feature type="coiled-coil region" evidence="1">
    <location>
        <begin position="334"/>
        <end position="361"/>
    </location>
</feature>
<feature type="compositionally biased region" description="Polar residues" evidence="2">
    <location>
        <begin position="1"/>
        <end position="12"/>
    </location>
</feature>
<name>A0A212T2L4_9MICO</name>
<feature type="compositionally biased region" description="Low complexity" evidence="2">
    <location>
        <begin position="31"/>
        <end position="61"/>
    </location>
</feature>
<evidence type="ECO:0008006" key="5">
    <source>
        <dbReference type="Google" id="ProtNLM"/>
    </source>
</evidence>
<dbReference type="InterPro" id="IPR007139">
    <property type="entry name" value="DUF349"/>
</dbReference>
<feature type="compositionally biased region" description="Pro residues" evidence="2">
    <location>
        <begin position="62"/>
        <end position="72"/>
    </location>
</feature>
<dbReference type="RefSeq" id="WP_088817279.1">
    <property type="nucleotide sequence ID" value="NZ_FYEZ01000001.1"/>
</dbReference>
<accession>A0A212T2L4</accession>
<gene>
    <name evidence="3" type="ORF">SAMN05445756_0245</name>
</gene>
<reference evidence="3 4" key="1">
    <citation type="submission" date="2017-06" db="EMBL/GenBank/DDBJ databases">
        <authorList>
            <person name="Kim H.J."/>
            <person name="Triplett B.A."/>
        </authorList>
    </citation>
    <scope>NUCLEOTIDE SEQUENCE [LARGE SCALE GENOMIC DNA]</scope>
    <source>
        <strain evidence="3 4">DSM 22179</strain>
    </source>
</reference>
<keyword evidence="1" id="KW-0175">Coiled coil</keyword>
<dbReference type="Pfam" id="PF03993">
    <property type="entry name" value="DUF349"/>
    <property type="match status" value="3"/>
</dbReference>
<evidence type="ECO:0000256" key="2">
    <source>
        <dbReference type="SAM" id="MobiDB-lite"/>
    </source>
</evidence>
<dbReference type="EMBL" id="FYEZ01000001">
    <property type="protein sequence ID" value="SNC60283.1"/>
    <property type="molecule type" value="Genomic_DNA"/>
</dbReference>
<feature type="compositionally biased region" description="Low complexity" evidence="2">
    <location>
        <begin position="73"/>
        <end position="82"/>
    </location>
</feature>
<keyword evidence="4" id="KW-1185">Reference proteome</keyword>